<dbReference type="EMBL" id="JAMSCK010000003">
    <property type="protein sequence ID" value="MCM8569895.1"/>
    <property type="molecule type" value="Genomic_DNA"/>
</dbReference>
<evidence type="ECO:0000313" key="1">
    <source>
        <dbReference type="EMBL" id="MCM8569895.1"/>
    </source>
</evidence>
<dbReference type="RefSeq" id="WP_252113421.1">
    <property type="nucleotide sequence ID" value="NZ_JAMSCK010000003.1"/>
</dbReference>
<proteinExistence type="predicted"/>
<organism evidence="1 2">
    <name type="scientific">Gramella jeungdoensis</name>
    <dbReference type="NCBI Taxonomy" id="708091"/>
    <lineage>
        <taxon>Bacteria</taxon>
        <taxon>Pseudomonadati</taxon>
        <taxon>Bacteroidota</taxon>
        <taxon>Flavobacteriia</taxon>
        <taxon>Flavobacteriales</taxon>
        <taxon>Flavobacteriaceae</taxon>
        <taxon>Christiangramia</taxon>
    </lineage>
</organism>
<gene>
    <name evidence="1" type="ORF">NE848_10925</name>
</gene>
<dbReference type="Proteomes" id="UP001155077">
    <property type="component" value="Unassembled WGS sequence"/>
</dbReference>
<comment type="caution">
    <text evidence="1">The sequence shown here is derived from an EMBL/GenBank/DDBJ whole genome shotgun (WGS) entry which is preliminary data.</text>
</comment>
<evidence type="ECO:0000313" key="2">
    <source>
        <dbReference type="Proteomes" id="UP001155077"/>
    </source>
</evidence>
<reference evidence="1" key="1">
    <citation type="submission" date="2022-06" db="EMBL/GenBank/DDBJ databases">
        <title>Gramella sediminis sp. nov., isolated from deep-sea sediment of the Indian Ocean.</title>
        <authorList>
            <person name="Yang L."/>
        </authorList>
    </citation>
    <scope>NUCLEOTIDE SEQUENCE</scope>
    <source>
        <strain evidence="1">HMD3159</strain>
    </source>
</reference>
<name>A0ABT0Z3T5_9FLAO</name>
<evidence type="ECO:0008006" key="3">
    <source>
        <dbReference type="Google" id="ProtNLM"/>
    </source>
</evidence>
<protein>
    <recommendedName>
        <fullName evidence="3">Erythromycin esterase family protein</fullName>
    </recommendedName>
</protein>
<sequence>MKVITLINTLFFCLILFIGKSQGLPKKIEFDNPYIFNSEIEKKLKEDTVSWKYQISAGEYASKGDFKNALRNWSMAFGGADKNYTQTQIDSINENYKIVSAKEYIIQQSKKNRVIIINEAHHYSFHRVFTESLLQDLYKQGYRNLGVEALSNGNTIDRNLNNRNYAIQKSGYYTQDPNFGKMLRTALNLGFNVFAYEQTGNLNGKEREIAQANNIQRIMNERPNEKFLIYCGFDHSLEGEHRSWGKAMAGRLKEFTGVDPLTINQVKYSERYNRNFNQPLLKALKIDSPSILIDSDNNPFRYQKKNGWSDIAVLHPNTVYEKGRPQWLFNDGSQLVEVKNENFEINYPIMVLAYKKGENINEAIPVDIVELEGKSDKSYFVLDKGHYNIVVDNQKDQSFKYEIEVK</sequence>
<accession>A0ABT0Z3T5</accession>
<keyword evidence="2" id="KW-1185">Reference proteome</keyword>